<proteinExistence type="predicted"/>
<gene>
    <name evidence="1" type="ORF">HPB50_018516</name>
</gene>
<evidence type="ECO:0000313" key="1">
    <source>
        <dbReference type="EMBL" id="KAH6947363.1"/>
    </source>
</evidence>
<name>A0ACB7TK71_HYAAI</name>
<reference evidence="1" key="1">
    <citation type="submission" date="2020-05" db="EMBL/GenBank/DDBJ databases">
        <title>Large-scale comparative analyses of tick genomes elucidate their genetic diversity and vector capacities.</title>
        <authorList>
            <person name="Jia N."/>
            <person name="Wang J."/>
            <person name="Shi W."/>
            <person name="Du L."/>
            <person name="Sun Y."/>
            <person name="Zhan W."/>
            <person name="Jiang J."/>
            <person name="Wang Q."/>
            <person name="Zhang B."/>
            <person name="Ji P."/>
            <person name="Sakyi L.B."/>
            <person name="Cui X."/>
            <person name="Yuan T."/>
            <person name="Jiang B."/>
            <person name="Yang W."/>
            <person name="Lam T.T.-Y."/>
            <person name="Chang Q."/>
            <person name="Ding S."/>
            <person name="Wang X."/>
            <person name="Zhu J."/>
            <person name="Ruan X."/>
            <person name="Zhao L."/>
            <person name="Wei J."/>
            <person name="Que T."/>
            <person name="Du C."/>
            <person name="Cheng J."/>
            <person name="Dai P."/>
            <person name="Han X."/>
            <person name="Huang E."/>
            <person name="Gao Y."/>
            <person name="Liu J."/>
            <person name="Shao H."/>
            <person name="Ye R."/>
            <person name="Li L."/>
            <person name="Wei W."/>
            <person name="Wang X."/>
            <person name="Wang C."/>
            <person name="Yang T."/>
            <person name="Huo Q."/>
            <person name="Li W."/>
            <person name="Guo W."/>
            <person name="Chen H."/>
            <person name="Zhou L."/>
            <person name="Ni X."/>
            <person name="Tian J."/>
            <person name="Zhou Y."/>
            <person name="Sheng Y."/>
            <person name="Liu T."/>
            <person name="Pan Y."/>
            <person name="Xia L."/>
            <person name="Li J."/>
            <person name="Zhao F."/>
            <person name="Cao W."/>
        </authorList>
    </citation>
    <scope>NUCLEOTIDE SEQUENCE</scope>
    <source>
        <strain evidence="1">Hyas-2018</strain>
    </source>
</reference>
<dbReference type="EMBL" id="CM023481">
    <property type="protein sequence ID" value="KAH6947363.1"/>
    <property type="molecule type" value="Genomic_DNA"/>
</dbReference>
<organism evidence="1 2">
    <name type="scientific">Hyalomma asiaticum</name>
    <name type="common">Tick</name>
    <dbReference type="NCBI Taxonomy" id="266040"/>
    <lineage>
        <taxon>Eukaryota</taxon>
        <taxon>Metazoa</taxon>
        <taxon>Ecdysozoa</taxon>
        <taxon>Arthropoda</taxon>
        <taxon>Chelicerata</taxon>
        <taxon>Arachnida</taxon>
        <taxon>Acari</taxon>
        <taxon>Parasitiformes</taxon>
        <taxon>Ixodida</taxon>
        <taxon>Ixodoidea</taxon>
        <taxon>Ixodidae</taxon>
        <taxon>Hyalomminae</taxon>
        <taxon>Hyalomma</taxon>
    </lineage>
</organism>
<comment type="caution">
    <text evidence="1">The sequence shown here is derived from an EMBL/GenBank/DDBJ whole genome shotgun (WGS) entry which is preliminary data.</text>
</comment>
<keyword evidence="2" id="KW-1185">Reference proteome</keyword>
<sequence>MLVQGPSGTAAEAAAERERERRGRTPRRVARPPRGAAPGFARRRTAQHGKRDQSAFTARNRRRGGRNPCERLGLARQLSLACCAVLAHNNAEKAPLTALSFYWAVVLRTVLPRALGQARTDVTCSLQSPSVPVGTEASRSSHASCQLLLAWDNSFLGYRATSREMSFRDGEI</sequence>
<accession>A0ACB7TK71</accession>
<dbReference type="Proteomes" id="UP000821845">
    <property type="component" value="Chromosome 1"/>
</dbReference>
<protein>
    <submittedName>
        <fullName evidence="1">Uncharacterized protein</fullName>
    </submittedName>
</protein>
<evidence type="ECO:0000313" key="2">
    <source>
        <dbReference type="Proteomes" id="UP000821845"/>
    </source>
</evidence>